<protein>
    <submittedName>
        <fullName evidence="2">Uncharacterized protein</fullName>
    </submittedName>
</protein>
<dbReference type="AlphaFoldDB" id="A0AAD7S2I1"/>
<evidence type="ECO:0000313" key="2">
    <source>
        <dbReference type="EMBL" id="KAJ8394794.1"/>
    </source>
</evidence>
<sequence length="96" mass="10631">MPSEGGIIRLQREAREQGKAASAQLENVDIPSPQNDGTWRSKMRSGVKCGLALCAETKTGVFLLYEVGEEIRDYPPCCSISLLHRGRLSSRDYTCK</sequence>
<comment type="caution">
    <text evidence="2">The sequence shown here is derived from an EMBL/GenBank/DDBJ whole genome shotgun (WGS) entry which is preliminary data.</text>
</comment>
<proteinExistence type="predicted"/>
<gene>
    <name evidence="2" type="ORF">AAFF_G00041490</name>
</gene>
<name>A0AAD7S2I1_9TELE</name>
<reference evidence="2" key="1">
    <citation type="journal article" date="2023" name="Science">
        <title>Genome structures resolve the early diversification of teleost fishes.</title>
        <authorList>
            <person name="Parey E."/>
            <person name="Louis A."/>
            <person name="Montfort J."/>
            <person name="Bouchez O."/>
            <person name="Roques C."/>
            <person name="Iampietro C."/>
            <person name="Lluch J."/>
            <person name="Castinel A."/>
            <person name="Donnadieu C."/>
            <person name="Desvignes T."/>
            <person name="Floi Bucao C."/>
            <person name="Jouanno E."/>
            <person name="Wen M."/>
            <person name="Mejri S."/>
            <person name="Dirks R."/>
            <person name="Jansen H."/>
            <person name="Henkel C."/>
            <person name="Chen W.J."/>
            <person name="Zahm M."/>
            <person name="Cabau C."/>
            <person name="Klopp C."/>
            <person name="Thompson A.W."/>
            <person name="Robinson-Rechavi M."/>
            <person name="Braasch I."/>
            <person name="Lecointre G."/>
            <person name="Bobe J."/>
            <person name="Postlethwait J.H."/>
            <person name="Berthelot C."/>
            <person name="Roest Crollius H."/>
            <person name="Guiguen Y."/>
        </authorList>
    </citation>
    <scope>NUCLEOTIDE SEQUENCE</scope>
    <source>
        <strain evidence="2">NC1722</strain>
    </source>
</reference>
<dbReference type="EMBL" id="JAINUG010000122">
    <property type="protein sequence ID" value="KAJ8394794.1"/>
    <property type="molecule type" value="Genomic_DNA"/>
</dbReference>
<feature type="region of interest" description="Disordered" evidence="1">
    <location>
        <begin position="20"/>
        <end position="40"/>
    </location>
</feature>
<evidence type="ECO:0000313" key="3">
    <source>
        <dbReference type="Proteomes" id="UP001221898"/>
    </source>
</evidence>
<evidence type="ECO:0000256" key="1">
    <source>
        <dbReference type="SAM" id="MobiDB-lite"/>
    </source>
</evidence>
<accession>A0AAD7S2I1</accession>
<dbReference type="Proteomes" id="UP001221898">
    <property type="component" value="Unassembled WGS sequence"/>
</dbReference>
<organism evidence="2 3">
    <name type="scientific">Aldrovandia affinis</name>
    <dbReference type="NCBI Taxonomy" id="143900"/>
    <lineage>
        <taxon>Eukaryota</taxon>
        <taxon>Metazoa</taxon>
        <taxon>Chordata</taxon>
        <taxon>Craniata</taxon>
        <taxon>Vertebrata</taxon>
        <taxon>Euteleostomi</taxon>
        <taxon>Actinopterygii</taxon>
        <taxon>Neopterygii</taxon>
        <taxon>Teleostei</taxon>
        <taxon>Notacanthiformes</taxon>
        <taxon>Halosauridae</taxon>
        <taxon>Aldrovandia</taxon>
    </lineage>
</organism>
<keyword evidence="3" id="KW-1185">Reference proteome</keyword>